<name>A0ABN1MMP8_9FLAO</name>
<keyword evidence="2" id="KW-1185">Reference proteome</keyword>
<sequence>MFVFLLINGQEQGYTGPVFRTNSKIQFQGFFGIKDSTVYGVETEFGLRRLRSIYLSGYNRNSLEQIGQVDITPPVDEDIEWFPTEIVSLEGGVFLLSEAKNRKTKERFLMAHKVDEKGNQADPICLDTLAANNPPGTEFHIIGDTSDSFLTVMTLHPFESFQNQKITIKNFDAALNFNWSWDVELPNKDNNFSFLTLLSDAPDRIYCLAEQKMNISNEFNIIKENNKFTVLSFDVTNRKVEELELRLENEWIQQIELLKSGNDLVVAGYFSNEPEEQIGGIFTVFLTPDLQIRDAVLEEITIRDFHLTDYSNLSLTNVKLLKLHRFSNGNYVVVGERSYKEVNPRYDMRTDITSYTDLYYFQEVFVNILDETGVPIRNIVIPKYQVTNNDMGMYSSVFLAEYPDKIAVLYNDNDKNFNKHLTSPSDYRIMSNYRKNSGVMVVVSEEGEVEKKRIYKADLKMNFRPGTANQFKNGSVFLMGERVKQNRVIRLD</sequence>
<evidence type="ECO:0000313" key="1">
    <source>
        <dbReference type="EMBL" id="GAA0874228.1"/>
    </source>
</evidence>
<reference evidence="1 2" key="1">
    <citation type="journal article" date="2019" name="Int. J. Syst. Evol. Microbiol.">
        <title>The Global Catalogue of Microorganisms (GCM) 10K type strain sequencing project: providing services to taxonomists for standard genome sequencing and annotation.</title>
        <authorList>
            <consortium name="The Broad Institute Genomics Platform"/>
            <consortium name="The Broad Institute Genome Sequencing Center for Infectious Disease"/>
            <person name="Wu L."/>
            <person name="Ma J."/>
        </authorList>
    </citation>
    <scope>NUCLEOTIDE SEQUENCE [LARGE SCALE GENOMIC DNA]</scope>
    <source>
        <strain evidence="1 2">JCM 16083</strain>
    </source>
</reference>
<organism evidence="1 2">
    <name type="scientific">Wandonia haliotis</name>
    <dbReference type="NCBI Taxonomy" id="574963"/>
    <lineage>
        <taxon>Bacteria</taxon>
        <taxon>Pseudomonadati</taxon>
        <taxon>Bacteroidota</taxon>
        <taxon>Flavobacteriia</taxon>
        <taxon>Flavobacteriales</taxon>
        <taxon>Crocinitomicaceae</taxon>
        <taxon>Wandonia</taxon>
    </lineage>
</organism>
<evidence type="ECO:0000313" key="2">
    <source>
        <dbReference type="Proteomes" id="UP001501126"/>
    </source>
</evidence>
<dbReference type="EMBL" id="BAAAFH010000003">
    <property type="protein sequence ID" value="GAA0874228.1"/>
    <property type="molecule type" value="Genomic_DNA"/>
</dbReference>
<protein>
    <submittedName>
        <fullName evidence="1">Uncharacterized protein</fullName>
    </submittedName>
</protein>
<proteinExistence type="predicted"/>
<gene>
    <name evidence="1" type="ORF">GCM10009118_06360</name>
</gene>
<accession>A0ABN1MMP8</accession>
<dbReference type="RefSeq" id="WP_343785069.1">
    <property type="nucleotide sequence ID" value="NZ_BAAAFH010000003.1"/>
</dbReference>
<dbReference type="Proteomes" id="UP001501126">
    <property type="component" value="Unassembled WGS sequence"/>
</dbReference>
<comment type="caution">
    <text evidence="1">The sequence shown here is derived from an EMBL/GenBank/DDBJ whole genome shotgun (WGS) entry which is preliminary data.</text>
</comment>